<proteinExistence type="predicted"/>
<sequence length="858" mass="95414">MDPETILDCAVFQLTPTRTRCDLVIFHGGKGEKLASGLFDPFITHLKYAKDEISKGGYSIALRPPPDQDDSWFTRYTLERFVRFVSTPEVLERFIRLEKEIAQIETQLHDNGLEKAIVVRQANQGSPSDAPVPKTESPNPSTKPNGDVVEEENSRIHLQHLLESRKVLLRKAQAMAYARGRAAGFEMDNIDELISFSEAFGASRLRNACIEFKTLCERKQTDVPWMEEVSAMEAFSSSEQPFPVTSGIFLMNDANASSNGSSGVTEHETASQVPNVEINVPQQPVPTAQIPMQFPWANHFPQFMYPVQQMPPYPGFPFPPMQPGVSDNPTKVSRKKEKQKAYKEETESSEETGTEVSDSDGEKESGSSVERKKKNSRRKHKKKSSRTVVIRNINYITSQKKDGEPNGGSSGSSTIEDELIDGDSLTTKVMDVVESLKNQKPKHHADGIEPRSFVESPGNDVRTGGRTNENWDAFQNLLMRDEEPELVEESHHRLATDLDAGNGRPANIEVLAKAKPKISDDSLALTDMHGADESKANSLGFDGEENVRTCLKKSDHADDVLLIATKMNGSDVTDADRGYTAENSLIKLRRTGDDFIIDKSEVTFDGDYMLPIKETFQSSSKRKDIPVDDSFMIQDRPHVYDDYNSSRDMSLINEFTSPPKAERDLAGAEDKQEVSRSLQPDDLCMILVKDMEAATVDQSWTSDYSIDATFIESDNRPSNEPSNSVDDHTDLASKMEENGKKEAVTGSDLRKGVKTRVPQRPVGSTRNEIAGKAKRPSSISRTNSQKSKLEKEEEMRKKVEEMAIQRQKRIAERTAAASGVAPLKRSPAESKTARASSITSDKTRSPSTARAANRAVRV</sequence>
<organism evidence="1 2">
    <name type="scientific">Melastoma candidum</name>
    <dbReference type="NCBI Taxonomy" id="119954"/>
    <lineage>
        <taxon>Eukaryota</taxon>
        <taxon>Viridiplantae</taxon>
        <taxon>Streptophyta</taxon>
        <taxon>Embryophyta</taxon>
        <taxon>Tracheophyta</taxon>
        <taxon>Spermatophyta</taxon>
        <taxon>Magnoliopsida</taxon>
        <taxon>eudicotyledons</taxon>
        <taxon>Gunneridae</taxon>
        <taxon>Pentapetalae</taxon>
        <taxon>rosids</taxon>
        <taxon>malvids</taxon>
        <taxon>Myrtales</taxon>
        <taxon>Melastomataceae</taxon>
        <taxon>Melastomatoideae</taxon>
        <taxon>Melastomateae</taxon>
        <taxon>Melastoma</taxon>
    </lineage>
</organism>
<reference evidence="2" key="1">
    <citation type="journal article" date="2023" name="Front. Plant Sci.">
        <title>Chromosomal-level genome assembly of Melastoma candidum provides insights into trichome evolution.</title>
        <authorList>
            <person name="Zhong Y."/>
            <person name="Wu W."/>
            <person name="Sun C."/>
            <person name="Zou P."/>
            <person name="Liu Y."/>
            <person name="Dai S."/>
            <person name="Zhou R."/>
        </authorList>
    </citation>
    <scope>NUCLEOTIDE SEQUENCE [LARGE SCALE GENOMIC DNA]</scope>
</reference>
<accession>A0ACB9QFD9</accession>
<name>A0ACB9QFD9_9MYRT</name>
<evidence type="ECO:0000313" key="1">
    <source>
        <dbReference type="EMBL" id="KAI4365115.1"/>
    </source>
</evidence>
<keyword evidence="2" id="KW-1185">Reference proteome</keyword>
<evidence type="ECO:0000313" key="2">
    <source>
        <dbReference type="Proteomes" id="UP001057402"/>
    </source>
</evidence>
<dbReference type="Proteomes" id="UP001057402">
    <property type="component" value="Chromosome 6"/>
</dbReference>
<comment type="caution">
    <text evidence="1">The sequence shown here is derived from an EMBL/GenBank/DDBJ whole genome shotgun (WGS) entry which is preliminary data.</text>
</comment>
<dbReference type="EMBL" id="CM042885">
    <property type="protein sequence ID" value="KAI4365115.1"/>
    <property type="molecule type" value="Genomic_DNA"/>
</dbReference>
<protein>
    <submittedName>
        <fullName evidence="1">Uncharacterized protein</fullName>
    </submittedName>
</protein>
<gene>
    <name evidence="1" type="ORF">MLD38_021133</name>
</gene>